<dbReference type="Proteomes" id="UP000295344">
    <property type="component" value="Unassembled WGS sequence"/>
</dbReference>
<accession>A0A4R7FS08</accession>
<evidence type="ECO:0000313" key="1">
    <source>
        <dbReference type="EMBL" id="TDS80556.1"/>
    </source>
</evidence>
<gene>
    <name evidence="1" type="ORF">CLV52_1122</name>
</gene>
<proteinExistence type="predicted"/>
<reference evidence="1 2" key="1">
    <citation type="submission" date="2019-03" db="EMBL/GenBank/DDBJ databases">
        <title>Genomic Encyclopedia of Archaeal and Bacterial Type Strains, Phase II (KMG-II): from individual species to whole genera.</title>
        <authorList>
            <person name="Goeker M."/>
        </authorList>
    </citation>
    <scope>NUCLEOTIDE SEQUENCE [LARGE SCALE GENOMIC DNA]</scope>
    <source>
        <strain evidence="1 2">DSM 24782</strain>
    </source>
</reference>
<dbReference type="AlphaFoldDB" id="A0A4R7FS08"/>
<comment type="caution">
    <text evidence="1">The sequence shown here is derived from an EMBL/GenBank/DDBJ whole genome shotgun (WGS) entry which is preliminary data.</text>
</comment>
<name>A0A4R7FS08_9MICO</name>
<dbReference type="RefSeq" id="WP_246017971.1">
    <property type="nucleotide sequence ID" value="NZ_BAAARP010000001.1"/>
</dbReference>
<organism evidence="1 2">
    <name type="scientific">Amnibacterium kyonggiense</name>
    <dbReference type="NCBI Taxonomy" id="595671"/>
    <lineage>
        <taxon>Bacteria</taxon>
        <taxon>Bacillati</taxon>
        <taxon>Actinomycetota</taxon>
        <taxon>Actinomycetes</taxon>
        <taxon>Micrococcales</taxon>
        <taxon>Microbacteriaceae</taxon>
        <taxon>Amnibacterium</taxon>
    </lineage>
</organism>
<sequence length="219" mass="24663">MQSSRPIPGNPWPHDLVLEVDDAPQAILDLLWLREACGLEPTGVDLPPLLEVPPTGSPVHAPDPERRRVWQAAWPIVWDEVLEHAGRPRQGERFQRLLELPVASPDRARLIREFIGPTWRDRFGDEVFDDDGYRDWIAADAERHLSRQLEYERSPEHVALPALIPAWEAGLVTVITIPTRGSFTRVVGPSALLVTAATRDDPDAYRAALETFVEDVPRS</sequence>
<keyword evidence="2" id="KW-1185">Reference proteome</keyword>
<protein>
    <submittedName>
        <fullName evidence="1">Uncharacterized protein</fullName>
    </submittedName>
</protein>
<evidence type="ECO:0000313" key="2">
    <source>
        <dbReference type="Proteomes" id="UP000295344"/>
    </source>
</evidence>
<dbReference type="EMBL" id="SOAM01000001">
    <property type="protein sequence ID" value="TDS80556.1"/>
    <property type="molecule type" value="Genomic_DNA"/>
</dbReference>